<evidence type="ECO:0008006" key="3">
    <source>
        <dbReference type="Google" id="ProtNLM"/>
    </source>
</evidence>
<dbReference type="RefSeq" id="WP_200464913.1">
    <property type="nucleotide sequence ID" value="NZ_JAENRR010000020.1"/>
</dbReference>
<dbReference type="Proteomes" id="UP000605676">
    <property type="component" value="Unassembled WGS sequence"/>
</dbReference>
<keyword evidence="2" id="KW-1185">Reference proteome</keyword>
<name>A0ABS1HJ27_9BACT</name>
<dbReference type="SUPFAM" id="SSF53474">
    <property type="entry name" value="alpha/beta-Hydrolases"/>
    <property type="match status" value="1"/>
</dbReference>
<evidence type="ECO:0000313" key="1">
    <source>
        <dbReference type="EMBL" id="MBK3517683.1"/>
    </source>
</evidence>
<dbReference type="InterPro" id="IPR029058">
    <property type="entry name" value="AB_hydrolase_fold"/>
</dbReference>
<sequence length="231" mass="26685">MESNLSEASLADNNVSVIKDISEVNSTLIVVFGGIACKLPIPVFEFMKSLDKYNVDKVFIRDFHQAWYQLGLKGLSTSVEETVIYLKKLLNSSYYKKVIFIGNSAGGFAAMLYGWLINVDEVHAFAPQTFTNKLNRYIYRDYRWLEQIKELHSKLPSSKYQDLKRIQKCIRKTKTHIYWDCNDRLDNNHTTRLKHNSITKLAFNKGGHNVIKLLKQDGQLDTILESILKND</sequence>
<proteinExistence type="predicted"/>
<protein>
    <recommendedName>
        <fullName evidence="3">Alpha/beta hydrolase</fullName>
    </recommendedName>
</protein>
<dbReference type="Gene3D" id="3.40.50.1820">
    <property type="entry name" value="alpha/beta hydrolase"/>
    <property type="match status" value="1"/>
</dbReference>
<evidence type="ECO:0000313" key="2">
    <source>
        <dbReference type="Proteomes" id="UP000605676"/>
    </source>
</evidence>
<comment type="caution">
    <text evidence="1">The sequence shown here is derived from an EMBL/GenBank/DDBJ whole genome shotgun (WGS) entry which is preliminary data.</text>
</comment>
<gene>
    <name evidence="1" type="ORF">JIV24_10100</name>
</gene>
<accession>A0ABS1HJ27</accession>
<dbReference type="EMBL" id="JAENRR010000020">
    <property type="protein sequence ID" value="MBK3517683.1"/>
    <property type="molecule type" value="Genomic_DNA"/>
</dbReference>
<organism evidence="1 2">
    <name type="scientific">Carboxylicivirga marina</name>
    <dbReference type="NCBI Taxonomy" id="2800988"/>
    <lineage>
        <taxon>Bacteria</taxon>
        <taxon>Pseudomonadati</taxon>
        <taxon>Bacteroidota</taxon>
        <taxon>Bacteroidia</taxon>
        <taxon>Marinilabiliales</taxon>
        <taxon>Marinilabiliaceae</taxon>
        <taxon>Carboxylicivirga</taxon>
    </lineage>
</organism>
<reference evidence="1 2" key="1">
    <citation type="submission" date="2021-01" db="EMBL/GenBank/DDBJ databases">
        <title>Carboxyliciviraga sp.nov., isolated from coastal sediments.</title>
        <authorList>
            <person name="Lu D."/>
            <person name="Zhang T."/>
        </authorList>
    </citation>
    <scope>NUCLEOTIDE SEQUENCE [LARGE SCALE GENOMIC DNA]</scope>
    <source>
        <strain evidence="1 2">N1Y132</strain>
    </source>
</reference>